<keyword evidence="3" id="KW-1185">Reference proteome</keyword>
<evidence type="ECO:0000313" key="2">
    <source>
        <dbReference type="EMBL" id="SHH39779.1"/>
    </source>
</evidence>
<dbReference type="AlphaFoldDB" id="A0A1M5SML8"/>
<organism evidence="2 3">
    <name type="scientific">Clostridium grantii DSM 8605</name>
    <dbReference type="NCBI Taxonomy" id="1121316"/>
    <lineage>
        <taxon>Bacteria</taxon>
        <taxon>Bacillati</taxon>
        <taxon>Bacillota</taxon>
        <taxon>Clostridia</taxon>
        <taxon>Eubacteriales</taxon>
        <taxon>Clostridiaceae</taxon>
        <taxon>Clostridium</taxon>
    </lineage>
</organism>
<keyword evidence="1" id="KW-0812">Transmembrane</keyword>
<proteinExistence type="predicted"/>
<feature type="transmembrane region" description="Helical" evidence="1">
    <location>
        <begin position="12"/>
        <end position="32"/>
    </location>
</feature>
<dbReference type="RefSeq" id="WP_073337350.1">
    <property type="nucleotide sequence ID" value="NZ_FQXM01000004.1"/>
</dbReference>
<keyword evidence="1" id="KW-0472">Membrane</keyword>
<dbReference type="InterPro" id="IPR021560">
    <property type="entry name" value="DUF3021"/>
</dbReference>
<dbReference type="Proteomes" id="UP000184447">
    <property type="component" value="Unassembled WGS sequence"/>
</dbReference>
<feature type="transmembrane region" description="Helical" evidence="1">
    <location>
        <begin position="44"/>
        <end position="64"/>
    </location>
</feature>
<name>A0A1M5SML8_9CLOT</name>
<evidence type="ECO:0000256" key="1">
    <source>
        <dbReference type="SAM" id="Phobius"/>
    </source>
</evidence>
<protein>
    <recommendedName>
        <fullName evidence="4">DUF3021 domain-containing protein</fullName>
    </recommendedName>
</protein>
<dbReference type="OrthoDB" id="1698302at2"/>
<sequence>MLIKEIIKRGFQGSVIGVFIIESLGVIMMFFSKEVVSFSKEFLISQYVAATIIGFVFGALNILFQYEKLGIFKATIIHFLVLLLVYIPCANWAGWFRSDITVIISTMVIFISIYSTIWLICYFQWKKDVEEINTKLKLRKES</sequence>
<accession>A0A1M5SML8</accession>
<reference evidence="2 3" key="1">
    <citation type="submission" date="2016-11" db="EMBL/GenBank/DDBJ databases">
        <authorList>
            <person name="Jaros S."/>
            <person name="Januszkiewicz K."/>
            <person name="Wedrychowicz H."/>
        </authorList>
    </citation>
    <scope>NUCLEOTIDE SEQUENCE [LARGE SCALE GENOMIC DNA]</scope>
    <source>
        <strain evidence="2 3">DSM 8605</strain>
    </source>
</reference>
<dbReference type="EMBL" id="FQXM01000004">
    <property type="protein sequence ID" value="SHH39779.1"/>
    <property type="molecule type" value="Genomic_DNA"/>
</dbReference>
<feature type="transmembrane region" description="Helical" evidence="1">
    <location>
        <begin position="76"/>
        <end position="96"/>
    </location>
</feature>
<evidence type="ECO:0000313" key="3">
    <source>
        <dbReference type="Proteomes" id="UP000184447"/>
    </source>
</evidence>
<feature type="transmembrane region" description="Helical" evidence="1">
    <location>
        <begin position="102"/>
        <end position="125"/>
    </location>
</feature>
<gene>
    <name evidence="2" type="ORF">SAMN02745207_01024</name>
</gene>
<evidence type="ECO:0008006" key="4">
    <source>
        <dbReference type="Google" id="ProtNLM"/>
    </source>
</evidence>
<dbReference type="STRING" id="1121316.SAMN02745207_01024"/>
<dbReference type="Pfam" id="PF11457">
    <property type="entry name" value="DUF3021"/>
    <property type="match status" value="1"/>
</dbReference>
<keyword evidence="1" id="KW-1133">Transmembrane helix</keyword>